<dbReference type="CDD" id="cd00170">
    <property type="entry name" value="SEC14"/>
    <property type="match status" value="1"/>
</dbReference>
<organism evidence="2 3">
    <name type="scientific">Asbolus verrucosus</name>
    <name type="common">Desert ironclad beetle</name>
    <dbReference type="NCBI Taxonomy" id="1661398"/>
    <lineage>
        <taxon>Eukaryota</taxon>
        <taxon>Metazoa</taxon>
        <taxon>Ecdysozoa</taxon>
        <taxon>Arthropoda</taxon>
        <taxon>Hexapoda</taxon>
        <taxon>Insecta</taxon>
        <taxon>Pterygota</taxon>
        <taxon>Neoptera</taxon>
        <taxon>Endopterygota</taxon>
        <taxon>Coleoptera</taxon>
        <taxon>Polyphaga</taxon>
        <taxon>Cucujiformia</taxon>
        <taxon>Tenebrionidae</taxon>
        <taxon>Pimeliinae</taxon>
        <taxon>Asbolus</taxon>
    </lineage>
</organism>
<dbReference type="Pfam" id="PF00650">
    <property type="entry name" value="CRAL_TRIO"/>
    <property type="match status" value="1"/>
</dbReference>
<dbReference type="Gene3D" id="3.40.525.10">
    <property type="entry name" value="CRAL-TRIO lipid binding domain"/>
    <property type="match status" value="1"/>
</dbReference>
<dbReference type="Gene3D" id="1.10.8.20">
    <property type="entry name" value="N-terminal domain of phosphatidylinositol transfer protein sec14p"/>
    <property type="match status" value="1"/>
</dbReference>
<dbReference type="GO" id="GO:0016020">
    <property type="term" value="C:membrane"/>
    <property type="evidence" value="ECO:0007669"/>
    <property type="project" value="TreeGrafter"/>
</dbReference>
<gene>
    <name evidence="2" type="ORF">BDFB_011407</name>
</gene>
<accession>A0A482VUX0</accession>
<dbReference type="InterPro" id="IPR011074">
    <property type="entry name" value="CRAL/TRIO_N_dom"/>
</dbReference>
<evidence type="ECO:0000313" key="3">
    <source>
        <dbReference type="Proteomes" id="UP000292052"/>
    </source>
</evidence>
<evidence type="ECO:0000259" key="1">
    <source>
        <dbReference type="PROSITE" id="PS50191"/>
    </source>
</evidence>
<feature type="domain" description="CRAL-TRIO" evidence="1">
    <location>
        <begin position="95"/>
        <end position="259"/>
    </location>
</feature>
<dbReference type="OrthoDB" id="6682367at2759"/>
<keyword evidence="3" id="KW-1185">Reference proteome</keyword>
<proteinExistence type="predicted"/>
<dbReference type="InterPro" id="IPR036865">
    <property type="entry name" value="CRAL-TRIO_dom_sf"/>
</dbReference>
<dbReference type="InterPro" id="IPR036273">
    <property type="entry name" value="CRAL/TRIO_N_dom_sf"/>
</dbReference>
<dbReference type="PANTHER" id="PTHR10174">
    <property type="entry name" value="ALPHA-TOCOPHEROL TRANSFER PROTEIN-RELATED"/>
    <property type="match status" value="1"/>
</dbReference>
<dbReference type="GO" id="GO:1902936">
    <property type="term" value="F:phosphatidylinositol bisphosphate binding"/>
    <property type="evidence" value="ECO:0007669"/>
    <property type="project" value="TreeGrafter"/>
</dbReference>
<reference evidence="2 3" key="1">
    <citation type="submission" date="2017-03" db="EMBL/GenBank/DDBJ databases">
        <title>Genome of the blue death feigning beetle - Asbolus verrucosus.</title>
        <authorList>
            <person name="Rider S.D."/>
        </authorList>
    </citation>
    <scope>NUCLEOTIDE SEQUENCE [LARGE SCALE GENOMIC DNA]</scope>
    <source>
        <strain evidence="2">Butters</strain>
        <tissue evidence="2">Head and leg muscle</tissue>
    </source>
</reference>
<dbReference type="SMART" id="SM00516">
    <property type="entry name" value="SEC14"/>
    <property type="match status" value="1"/>
</dbReference>
<dbReference type="Proteomes" id="UP000292052">
    <property type="component" value="Unassembled WGS sequence"/>
</dbReference>
<dbReference type="STRING" id="1661398.A0A482VUX0"/>
<sequence>MSERYEKYVFNLDEDARKYCVETLHETEESRSAALTTLKQWAEDNPRFHVKVDDRSLLAFLRGCKFDLDRTKAKLIDHYTMRRDVPEWYAKRDPALSEIQDLVKLGIFVPLRRDHDRQLVVIIRVAAHDPKVHDQNNVFKAGNMILDAAVKDNEEAQIFGIIAIFDMTGVTFGHARQLTPGIIKKAVRSWQNYHCRPKRLEFINAPVYVNVILSIFKSFMSEKLKSRIQVHYNRLEGLHSVLPKEILPRDYGGEAEPLDDLISYWQQRLSECSDWFAEDEKFKAE</sequence>
<dbReference type="EMBL" id="QDEB01059573">
    <property type="protein sequence ID" value="RZC36712.1"/>
    <property type="molecule type" value="Genomic_DNA"/>
</dbReference>
<comment type="caution">
    <text evidence="2">The sequence shown here is derived from an EMBL/GenBank/DDBJ whole genome shotgun (WGS) entry which is preliminary data.</text>
</comment>
<dbReference type="PROSITE" id="PS50191">
    <property type="entry name" value="CRAL_TRIO"/>
    <property type="match status" value="1"/>
</dbReference>
<dbReference type="PANTHER" id="PTHR10174:SF224">
    <property type="entry name" value="RETINOL-BINDING PROTEIN PINTA"/>
    <property type="match status" value="1"/>
</dbReference>
<dbReference type="Gene3D" id="1.20.5.1200">
    <property type="entry name" value="Alpha-tocopherol transfer"/>
    <property type="match status" value="1"/>
</dbReference>
<evidence type="ECO:0000313" key="2">
    <source>
        <dbReference type="EMBL" id="RZC36712.1"/>
    </source>
</evidence>
<dbReference type="SUPFAM" id="SSF46938">
    <property type="entry name" value="CRAL/TRIO N-terminal domain"/>
    <property type="match status" value="1"/>
</dbReference>
<protein>
    <submittedName>
        <fullName evidence="2">CRAL TRIO domain containing protein</fullName>
    </submittedName>
</protein>
<name>A0A482VUX0_ASBVE</name>
<dbReference type="AlphaFoldDB" id="A0A482VUX0"/>
<dbReference type="SUPFAM" id="SSF52087">
    <property type="entry name" value="CRAL/TRIO domain"/>
    <property type="match status" value="1"/>
</dbReference>
<dbReference type="SMART" id="SM01100">
    <property type="entry name" value="CRAL_TRIO_N"/>
    <property type="match status" value="1"/>
</dbReference>
<dbReference type="InterPro" id="IPR001251">
    <property type="entry name" value="CRAL-TRIO_dom"/>
</dbReference>
<dbReference type="PRINTS" id="PR00180">
    <property type="entry name" value="CRETINALDHBP"/>
</dbReference>